<dbReference type="PANTHER" id="PTHR45453:SF1">
    <property type="entry name" value="PHOSPHATE REGULON SENSOR PROTEIN PHOR"/>
    <property type="match status" value="1"/>
</dbReference>
<dbReference type="Proteomes" id="UP001197827">
    <property type="component" value="Unassembled WGS sequence"/>
</dbReference>
<reference evidence="10" key="1">
    <citation type="submission" date="2021-10" db="EMBL/GenBank/DDBJ databases">
        <title>Collection of gut derived symbiotic bacterial strains cultured from healthy donors.</title>
        <authorList>
            <person name="Lin H."/>
            <person name="Littmann E."/>
            <person name="Kohout C."/>
            <person name="Pamer E.G."/>
        </authorList>
    </citation>
    <scope>NUCLEOTIDE SEQUENCE</scope>
    <source>
        <strain evidence="10">DFI.5.2</strain>
    </source>
</reference>
<evidence type="ECO:0000256" key="8">
    <source>
        <dbReference type="SAM" id="Phobius"/>
    </source>
</evidence>
<keyword evidence="10" id="KW-0067">ATP-binding</keyword>
<keyword evidence="5" id="KW-0808">Transferase</keyword>
<comment type="subcellular location">
    <subcellularLocation>
        <location evidence="2">Membrane</location>
    </subcellularLocation>
</comment>
<gene>
    <name evidence="10" type="ORF">LJD74_06320</name>
</gene>
<dbReference type="GO" id="GO:0005886">
    <property type="term" value="C:plasma membrane"/>
    <property type="evidence" value="ECO:0007669"/>
    <property type="project" value="TreeGrafter"/>
</dbReference>
<dbReference type="Pfam" id="PF02518">
    <property type="entry name" value="HATPase_c"/>
    <property type="match status" value="1"/>
</dbReference>
<evidence type="ECO:0000256" key="1">
    <source>
        <dbReference type="ARBA" id="ARBA00000085"/>
    </source>
</evidence>
<keyword evidence="4" id="KW-0597">Phosphoprotein</keyword>
<keyword evidence="7" id="KW-0902">Two-component regulatory system</keyword>
<dbReference type="RefSeq" id="WP_227408463.1">
    <property type="nucleotide sequence ID" value="NZ_JAJDKQ010000009.1"/>
</dbReference>
<dbReference type="GO" id="GO:0005524">
    <property type="term" value="F:ATP binding"/>
    <property type="evidence" value="ECO:0007669"/>
    <property type="project" value="UniProtKB-KW"/>
</dbReference>
<sequence length="171" mass="19036">MCLNLLDNACKAVGGNGRISLKGHPVEKGYQFIIEDNGCGMETNESSKIKEAFYTVDKSRSRSVDGSGLGLALCDQIVKIHHGTIRFESVLGQKMTVTIVLKGVKKCKYRMKFLLAVTLLIIIPLVPLTVSKIQNNQLIGHLQVEKIKNERLDVQTSKLSVVEKSRHFDRI</sequence>
<dbReference type="GO" id="GO:0004721">
    <property type="term" value="F:phosphoprotein phosphatase activity"/>
    <property type="evidence" value="ECO:0007669"/>
    <property type="project" value="TreeGrafter"/>
</dbReference>
<keyword evidence="8" id="KW-0472">Membrane</keyword>
<dbReference type="GO" id="GO:0000155">
    <property type="term" value="F:phosphorelay sensor kinase activity"/>
    <property type="evidence" value="ECO:0007669"/>
    <property type="project" value="TreeGrafter"/>
</dbReference>
<keyword evidence="6" id="KW-0418">Kinase</keyword>
<dbReference type="SMART" id="SM00387">
    <property type="entry name" value="HATPase_c"/>
    <property type="match status" value="1"/>
</dbReference>
<protein>
    <recommendedName>
        <fullName evidence="3">histidine kinase</fullName>
        <ecNumber evidence="3">2.7.13.3</ecNumber>
    </recommendedName>
</protein>
<evidence type="ECO:0000313" key="10">
    <source>
        <dbReference type="EMBL" id="MCB8561617.1"/>
    </source>
</evidence>
<dbReference type="SUPFAM" id="SSF55874">
    <property type="entry name" value="ATPase domain of HSP90 chaperone/DNA topoisomerase II/histidine kinase"/>
    <property type="match status" value="1"/>
</dbReference>
<dbReference type="Gene3D" id="3.30.565.10">
    <property type="entry name" value="Histidine kinase-like ATPase, C-terminal domain"/>
    <property type="match status" value="1"/>
</dbReference>
<evidence type="ECO:0000256" key="5">
    <source>
        <dbReference type="ARBA" id="ARBA00022679"/>
    </source>
</evidence>
<dbReference type="EMBL" id="JAJDKQ010000009">
    <property type="protein sequence ID" value="MCB8561617.1"/>
    <property type="molecule type" value="Genomic_DNA"/>
</dbReference>
<evidence type="ECO:0000256" key="3">
    <source>
        <dbReference type="ARBA" id="ARBA00012438"/>
    </source>
</evidence>
<keyword evidence="8" id="KW-1133">Transmembrane helix</keyword>
<dbReference type="AlphaFoldDB" id="A0AAW4VL91"/>
<dbReference type="PRINTS" id="PR00344">
    <property type="entry name" value="BCTRLSENSOR"/>
</dbReference>
<evidence type="ECO:0000256" key="6">
    <source>
        <dbReference type="ARBA" id="ARBA00022777"/>
    </source>
</evidence>
<dbReference type="PROSITE" id="PS50109">
    <property type="entry name" value="HIS_KIN"/>
    <property type="match status" value="1"/>
</dbReference>
<feature type="transmembrane region" description="Helical" evidence="8">
    <location>
        <begin position="113"/>
        <end position="130"/>
    </location>
</feature>
<evidence type="ECO:0000256" key="7">
    <source>
        <dbReference type="ARBA" id="ARBA00023012"/>
    </source>
</evidence>
<proteinExistence type="predicted"/>
<dbReference type="GO" id="GO:0016036">
    <property type="term" value="P:cellular response to phosphate starvation"/>
    <property type="evidence" value="ECO:0007669"/>
    <property type="project" value="TreeGrafter"/>
</dbReference>
<evidence type="ECO:0000256" key="2">
    <source>
        <dbReference type="ARBA" id="ARBA00004370"/>
    </source>
</evidence>
<dbReference type="InterPro" id="IPR004358">
    <property type="entry name" value="Sig_transdc_His_kin-like_C"/>
</dbReference>
<dbReference type="EC" id="2.7.13.3" evidence="3"/>
<feature type="domain" description="Histidine kinase" evidence="9">
    <location>
        <begin position="1"/>
        <end position="105"/>
    </location>
</feature>
<dbReference type="InterPro" id="IPR050351">
    <property type="entry name" value="BphY/WalK/GraS-like"/>
</dbReference>
<comment type="catalytic activity">
    <reaction evidence="1">
        <text>ATP + protein L-histidine = ADP + protein N-phospho-L-histidine.</text>
        <dbReference type="EC" id="2.7.13.3"/>
    </reaction>
</comment>
<accession>A0AAW4VL91</accession>
<dbReference type="PANTHER" id="PTHR45453">
    <property type="entry name" value="PHOSPHATE REGULON SENSOR PROTEIN PHOR"/>
    <property type="match status" value="1"/>
</dbReference>
<evidence type="ECO:0000313" key="11">
    <source>
        <dbReference type="Proteomes" id="UP001197827"/>
    </source>
</evidence>
<evidence type="ECO:0000259" key="9">
    <source>
        <dbReference type="PROSITE" id="PS50109"/>
    </source>
</evidence>
<dbReference type="CDD" id="cd00075">
    <property type="entry name" value="HATPase"/>
    <property type="match status" value="1"/>
</dbReference>
<keyword evidence="8" id="KW-0812">Transmembrane</keyword>
<dbReference type="InterPro" id="IPR003594">
    <property type="entry name" value="HATPase_dom"/>
</dbReference>
<keyword evidence="10" id="KW-0547">Nucleotide-binding</keyword>
<name>A0AAW4VL91_9FIRM</name>
<organism evidence="10 11">
    <name type="scientific">Faecalibacillus intestinalis</name>
    <dbReference type="NCBI Taxonomy" id="1982626"/>
    <lineage>
        <taxon>Bacteria</taxon>
        <taxon>Bacillati</taxon>
        <taxon>Bacillota</taxon>
        <taxon>Erysipelotrichia</taxon>
        <taxon>Erysipelotrichales</taxon>
        <taxon>Coprobacillaceae</taxon>
        <taxon>Faecalibacillus</taxon>
    </lineage>
</organism>
<dbReference type="InterPro" id="IPR005467">
    <property type="entry name" value="His_kinase_dom"/>
</dbReference>
<evidence type="ECO:0000256" key="4">
    <source>
        <dbReference type="ARBA" id="ARBA00022553"/>
    </source>
</evidence>
<comment type="caution">
    <text evidence="10">The sequence shown here is derived from an EMBL/GenBank/DDBJ whole genome shotgun (WGS) entry which is preliminary data.</text>
</comment>
<dbReference type="InterPro" id="IPR036890">
    <property type="entry name" value="HATPase_C_sf"/>
</dbReference>